<dbReference type="EMBL" id="DXDD01000093">
    <property type="protein sequence ID" value="HIY60477.1"/>
    <property type="molecule type" value="Genomic_DNA"/>
</dbReference>
<dbReference type="InterPro" id="IPR019206">
    <property type="entry name" value="DUF2085_TM"/>
</dbReference>
<reference evidence="2" key="2">
    <citation type="submission" date="2021-04" db="EMBL/GenBank/DDBJ databases">
        <authorList>
            <person name="Gilroy R."/>
        </authorList>
    </citation>
    <scope>NUCLEOTIDE SEQUENCE</scope>
    <source>
        <strain evidence="2">ChiSxjej3B15-24422</strain>
    </source>
</reference>
<protein>
    <submittedName>
        <fullName evidence="2">DUF2085 domain-containing protein</fullName>
    </submittedName>
</protein>
<keyword evidence="1" id="KW-0472">Membrane</keyword>
<comment type="caution">
    <text evidence="2">The sequence shown here is derived from an EMBL/GenBank/DDBJ whole genome shotgun (WGS) entry which is preliminary data.</text>
</comment>
<keyword evidence="1" id="KW-1133">Transmembrane helix</keyword>
<evidence type="ECO:0000313" key="2">
    <source>
        <dbReference type="EMBL" id="HIY60477.1"/>
    </source>
</evidence>
<accession>A0A9D1YPS8</accession>
<evidence type="ECO:0000313" key="3">
    <source>
        <dbReference type="Proteomes" id="UP000824007"/>
    </source>
</evidence>
<sequence>MGKFLRIFFGCHARPDRSFYWHGRQFPICARCTGELAGILMGIPVILIWGLPSVPVMVLLMIPMVADGFRQLLTEYTSTNLRRVSTGFFFGIAFDGLLVYFHRICVTLAGELVKLILGDTEAVNRAIEMFL</sequence>
<proteinExistence type="predicted"/>
<dbReference type="Proteomes" id="UP000824007">
    <property type="component" value="Unassembled WGS sequence"/>
</dbReference>
<dbReference type="Pfam" id="PF09858">
    <property type="entry name" value="DUF2085"/>
    <property type="match status" value="1"/>
</dbReference>
<name>A0A9D1YPS8_9FIRM</name>
<gene>
    <name evidence="2" type="ORF">H9831_07355</name>
</gene>
<feature type="transmembrane region" description="Helical" evidence="1">
    <location>
        <begin position="86"/>
        <end position="106"/>
    </location>
</feature>
<evidence type="ECO:0000256" key="1">
    <source>
        <dbReference type="SAM" id="Phobius"/>
    </source>
</evidence>
<reference evidence="2" key="1">
    <citation type="journal article" date="2021" name="PeerJ">
        <title>Extensive microbial diversity within the chicken gut microbiome revealed by metagenomics and culture.</title>
        <authorList>
            <person name="Gilroy R."/>
            <person name="Ravi A."/>
            <person name="Getino M."/>
            <person name="Pursley I."/>
            <person name="Horton D.L."/>
            <person name="Alikhan N.F."/>
            <person name="Baker D."/>
            <person name="Gharbi K."/>
            <person name="Hall N."/>
            <person name="Watson M."/>
            <person name="Adriaenssens E.M."/>
            <person name="Foster-Nyarko E."/>
            <person name="Jarju S."/>
            <person name="Secka A."/>
            <person name="Antonio M."/>
            <person name="Oren A."/>
            <person name="Chaudhuri R.R."/>
            <person name="La Ragione R."/>
            <person name="Hildebrand F."/>
            <person name="Pallen M.J."/>
        </authorList>
    </citation>
    <scope>NUCLEOTIDE SEQUENCE</scope>
    <source>
        <strain evidence="2">ChiSxjej3B15-24422</strain>
    </source>
</reference>
<keyword evidence="1" id="KW-0812">Transmembrane</keyword>
<feature type="transmembrane region" description="Helical" evidence="1">
    <location>
        <begin position="46"/>
        <end position="66"/>
    </location>
</feature>
<dbReference type="AlphaFoldDB" id="A0A9D1YPS8"/>
<organism evidence="2 3">
    <name type="scientific">Candidatus Eisenbergiella pullistercoris</name>
    <dbReference type="NCBI Taxonomy" id="2838555"/>
    <lineage>
        <taxon>Bacteria</taxon>
        <taxon>Bacillati</taxon>
        <taxon>Bacillota</taxon>
        <taxon>Clostridia</taxon>
        <taxon>Lachnospirales</taxon>
        <taxon>Lachnospiraceae</taxon>
        <taxon>Eisenbergiella</taxon>
    </lineage>
</organism>